<dbReference type="Pfam" id="PF09820">
    <property type="entry name" value="AAA-ATPase_like"/>
    <property type="match status" value="1"/>
</dbReference>
<proteinExistence type="predicted"/>
<organism evidence="2 3">
    <name type="scientific">Candidatus Magnetoglobus multicellularis str. Araruama</name>
    <dbReference type="NCBI Taxonomy" id="890399"/>
    <lineage>
        <taxon>Bacteria</taxon>
        <taxon>Pseudomonadati</taxon>
        <taxon>Thermodesulfobacteriota</taxon>
        <taxon>Desulfobacteria</taxon>
        <taxon>Desulfobacterales</taxon>
        <taxon>Desulfobacteraceae</taxon>
        <taxon>Candidatus Magnetoglobus</taxon>
    </lineage>
</organism>
<comment type="caution">
    <text evidence="2">The sequence shown here is derived from an EMBL/GenBank/DDBJ whole genome shotgun (WGS) entry which is preliminary data.</text>
</comment>
<name>A0A1V1NRL8_9BACT</name>
<reference evidence="3" key="1">
    <citation type="submission" date="2012-11" db="EMBL/GenBank/DDBJ databases">
        <authorList>
            <person name="Lucero-Rivera Y.E."/>
            <person name="Tovar-Ramirez D."/>
        </authorList>
    </citation>
    <scope>NUCLEOTIDE SEQUENCE [LARGE SCALE GENOMIC DNA]</scope>
    <source>
        <strain evidence="3">Araruama</strain>
    </source>
</reference>
<evidence type="ECO:0000313" key="2">
    <source>
        <dbReference type="EMBL" id="ETR65217.1"/>
    </source>
</evidence>
<gene>
    <name evidence="2" type="ORF">OMM_14620</name>
</gene>
<evidence type="ECO:0000313" key="3">
    <source>
        <dbReference type="Proteomes" id="UP000189670"/>
    </source>
</evidence>
<dbReference type="PANTHER" id="PTHR34825:SF2">
    <property type="entry name" value="AAA-ATPASE-LIKE DOMAIN-CONTAINING PROTEIN"/>
    <property type="match status" value="1"/>
</dbReference>
<sequence>MNIKKLPYGDSDYGKIIEQNKLYVDKTRFIHELESLPDYIFLIRPRRFGKSLWINLLQYYYDSNRKDQFDTLFKDTFIGQNPTPNKNRYMTLAFNFAMVDPKFDRVQDAFQRYVDNIINDFLKRYQQYFDKQIITEIQSAAFIDEKIQKLFLYCARNQLKVYMFIDEYDNFTNTILTTSG</sequence>
<feature type="non-terminal residue" evidence="2">
    <location>
        <position position="180"/>
    </location>
</feature>
<dbReference type="Proteomes" id="UP000189670">
    <property type="component" value="Unassembled WGS sequence"/>
</dbReference>
<dbReference type="PANTHER" id="PTHR34825">
    <property type="entry name" value="CONSERVED PROTEIN, WITH A WEAK D-GALACTARATE DEHYDRATASE/ALTRONATE HYDROLASE DOMAIN"/>
    <property type="match status" value="1"/>
</dbReference>
<protein>
    <recommendedName>
        <fullName evidence="1">AAA-ATPase-like domain-containing protein</fullName>
    </recommendedName>
</protein>
<accession>A0A1V1NRL8</accession>
<dbReference type="EMBL" id="ATBP01003072">
    <property type="protein sequence ID" value="ETR65217.1"/>
    <property type="molecule type" value="Genomic_DNA"/>
</dbReference>
<dbReference type="InterPro" id="IPR018631">
    <property type="entry name" value="AAA-ATPase-like_dom"/>
</dbReference>
<dbReference type="AlphaFoldDB" id="A0A1V1NRL8"/>
<feature type="domain" description="AAA-ATPase-like" evidence="1">
    <location>
        <begin position="7"/>
        <end position="178"/>
    </location>
</feature>
<evidence type="ECO:0000259" key="1">
    <source>
        <dbReference type="Pfam" id="PF09820"/>
    </source>
</evidence>